<keyword evidence="2" id="KW-1185">Reference proteome</keyword>
<reference evidence="1 2" key="1">
    <citation type="submission" date="2018-08" db="EMBL/GenBank/DDBJ databases">
        <title>Pallidiluteibacterium maritimus gen. nov., sp. nov., isolated from coastal sediment.</title>
        <authorList>
            <person name="Zhou L.Y."/>
        </authorList>
    </citation>
    <scope>NUCLEOTIDE SEQUENCE [LARGE SCALE GENOMIC DNA]</scope>
    <source>
        <strain evidence="1 2">XSD2</strain>
    </source>
</reference>
<dbReference type="EMBL" id="QWGR01000009">
    <property type="protein sequence ID" value="RIJ47163.1"/>
    <property type="molecule type" value="Genomic_DNA"/>
</dbReference>
<evidence type="ECO:0000313" key="2">
    <source>
        <dbReference type="Proteomes" id="UP000265926"/>
    </source>
</evidence>
<dbReference type="Proteomes" id="UP000265926">
    <property type="component" value="Unassembled WGS sequence"/>
</dbReference>
<evidence type="ECO:0000313" key="1">
    <source>
        <dbReference type="EMBL" id="RIJ47163.1"/>
    </source>
</evidence>
<comment type="caution">
    <text evidence="1">The sequence shown here is derived from an EMBL/GenBank/DDBJ whole genome shotgun (WGS) entry which is preliminary data.</text>
</comment>
<protein>
    <submittedName>
        <fullName evidence="1">Uncharacterized protein</fullName>
    </submittedName>
</protein>
<dbReference type="AlphaFoldDB" id="A0A399SZJ6"/>
<name>A0A399SZJ6_9BACT</name>
<proteinExistence type="predicted"/>
<sequence length="168" mass="17295">MLGLQQAFAQVTPIRAVRIADASSSFITNLSVGTLIYNVGNHMLYQATSEITGTYSIATALAGGKLAVFGDGHSLDADNGSVTDALYIDAEGDVGVGTVSPNTSAILEINSTSKGFLVPRLSTTAIDTPAAGMVVFSTDIDCLCFYNGSGWIDLCTGLDLDLSSTSGN</sequence>
<gene>
    <name evidence="1" type="ORF">D1614_15505</name>
</gene>
<accession>A0A399SZJ6</accession>
<organism evidence="1 2">
    <name type="scientific">Maribellus luteus</name>
    <dbReference type="NCBI Taxonomy" id="2305463"/>
    <lineage>
        <taxon>Bacteria</taxon>
        <taxon>Pseudomonadati</taxon>
        <taxon>Bacteroidota</taxon>
        <taxon>Bacteroidia</taxon>
        <taxon>Marinilabiliales</taxon>
        <taxon>Prolixibacteraceae</taxon>
        <taxon>Maribellus</taxon>
    </lineage>
</organism>